<dbReference type="EMBL" id="MNCJ02000329">
    <property type="protein sequence ID" value="KAF5768403.1"/>
    <property type="molecule type" value="Genomic_DNA"/>
</dbReference>
<proteinExistence type="predicted"/>
<sequence length="59" mass="6403">MMCSAHCFSSLNSIFSNCASSSGVLPLLTVPAKGRLTTVFYFTRVRISGLEPTKIHPRA</sequence>
<dbReference type="Gramene" id="mRNA:HanXRQr2_Chr14g0636031">
    <property type="protein sequence ID" value="mRNA:HanXRQr2_Chr14g0636031"/>
    <property type="gene ID" value="HanXRQr2_Chr14g0636031"/>
</dbReference>
<dbReference type="Proteomes" id="UP000215914">
    <property type="component" value="Unassembled WGS sequence"/>
</dbReference>
<evidence type="ECO:0000313" key="1">
    <source>
        <dbReference type="EMBL" id="KAF5768403.1"/>
    </source>
</evidence>
<gene>
    <name evidence="1" type="ORF">HanXRQr2_Chr14g0636031</name>
</gene>
<keyword evidence="2" id="KW-1185">Reference proteome</keyword>
<comment type="caution">
    <text evidence="1">The sequence shown here is derived from an EMBL/GenBank/DDBJ whole genome shotgun (WGS) entry which is preliminary data.</text>
</comment>
<accession>A0A9K3H723</accession>
<reference evidence="1" key="2">
    <citation type="submission" date="2020-06" db="EMBL/GenBank/DDBJ databases">
        <title>Helianthus annuus Genome sequencing and assembly Release 2.</title>
        <authorList>
            <person name="Gouzy J."/>
            <person name="Langlade N."/>
            <person name="Munos S."/>
        </authorList>
    </citation>
    <scope>NUCLEOTIDE SEQUENCE</scope>
    <source>
        <tissue evidence="1">Leaves</tissue>
    </source>
</reference>
<dbReference type="AlphaFoldDB" id="A0A9K3H723"/>
<evidence type="ECO:0000313" key="2">
    <source>
        <dbReference type="Proteomes" id="UP000215914"/>
    </source>
</evidence>
<protein>
    <submittedName>
        <fullName evidence="1">Uncharacterized protein</fullName>
    </submittedName>
</protein>
<organism evidence="1 2">
    <name type="scientific">Helianthus annuus</name>
    <name type="common">Common sunflower</name>
    <dbReference type="NCBI Taxonomy" id="4232"/>
    <lineage>
        <taxon>Eukaryota</taxon>
        <taxon>Viridiplantae</taxon>
        <taxon>Streptophyta</taxon>
        <taxon>Embryophyta</taxon>
        <taxon>Tracheophyta</taxon>
        <taxon>Spermatophyta</taxon>
        <taxon>Magnoliopsida</taxon>
        <taxon>eudicotyledons</taxon>
        <taxon>Gunneridae</taxon>
        <taxon>Pentapetalae</taxon>
        <taxon>asterids</taxon>
        <taxon>campanulids</taxon>
        <taxon>Asterales</taxon>
        <taxon>Asteraceae</taxon>
        <taxon>Asteroideae</taxon>
        <taxon>Heliantheae alliance</taxon>
        <taxon>Heliantheae</taxon>
        <taxon>Helianthus</taxon>
    </lineage>
</organism>
<reference evidence="1" key="1">
    <citation type="journal article" date="2017" name="Nature">
        <title>The sunflower genome provides insights into oil metabolism, flowering and Asterid evolution.</title>
        <authorList>
            <person name="Badouin H."/>
            <person name="Gouzy J."/>
            <person name="Grassa C.J."/>
            <person name="Murat F."/>
            <person name="Staton S.E."/>
            <person name="Cottret L."/>
            <person name="Lelandais-Briere C."/>
            <person name="Owens G.L."/>
            <person name="Carrere S."/>
            <person name="Mayjonade B."/>
            <person name="Legrand L."/>
            <person name="Gill N."/>
            <person name="Kane N.C."/>
            <person name="Bowers J.E."/>
            <person name="Hubner S."/>
            <person name="Bellec A."/>
            <person name="Berard A."/>
            <person name="Berges H."/>
            <person name="Blanchet N."/>
            <person name="Boniface M.C."/>
            <person name="Brunel D."/>
            <person name="Catrice O."/>
            <person name="Chaidir N."/>
            <person name="Claudel C."/>
            <person name="Donnadieu C."/>
            <person name="Faraut T."/>
            <person name="Fievet G."/>
            <person name="Helmstetter N."/>
            <person name="King M."/>
            <person name="Knapp S.J."/>
            <person name="Lai Z."/>
            <person name="Le Paslier M.C."/>
            <person name="Lippi Y."/>
            <person name="Lorenzon L."/>
            <person name="Mandel J.R."/>
            <person name="Marage G."/>
            <person name="Marchand G."/>
            <person name="Marquand E."/>
            <person name="Bret-Mestries E."/>
            <person name="Morien E."/>
            <person name="Nambeesan S."/>
            <person name="Nguyen T."/>
            <person name="Pegot-Espagnet P."/>
            <person name="Pouilly N."/>
            <person name="Raftis F."/>
            <person name="Sallet E."/>
            <person name="Schiex T."/>
            <person name="Thomas J."/>
            <person name="Vandecasteele C."/>
            <person name="Vares D."/>
            <person name="Vear F."/>
            <person name="Vautrin S."/>
            <person name="Crespi M."/>
            <person name="Mangin B."/>
            <person name="Burke J.M."/>
            <person name="Salse J."/>
            <person name="Munos S."/>
            <person name="Vincourt P."/>
            <person name="Rieseberg L.H."/>
            <person name="Langlade N.B."/>
        </authorList>
    </citation>
    <scope>NUCLEOTIDE SEQUENCE</scope>
    <source>
        <tissue evidence="1">Leaves</tissue>
    </source>
</reference>
<name>A0A9K3H723_HELAN</name>